<evidence type="ECO:0000313" key="3">
    <source>
        <dbReference type="EMBL" id="KKK92024.1"/>
    </source>
</evidence>
<reference evidence="3" key="1">
    <citation type="journal article" date="2015" name="Nature">
        <title>Complex archaea that bridge the gap between prokaryotes and eukaryotes.</title>
        <authorList>
            <person name="Spang A."/>
            <person name="Saw J.H."/>
            <person name="Jorgensen S.L."/>
            <person name="Zaremba-Niedzwiedzka K."/>
            <person name="Martijn J."/>
            <person name="Lind A.E."/>
            <person name="van Eijk R."/>
            <person name="Schleper C."/>
            <person name="Guy L."/>
            <person name="Ettema T.J."/>
        </authorList>
    </citation>
    <scope>NUCLEOTIDE SEQUENCE</scope>
</reference>
<sequence>MFKLFRKYKDNPGPGAEPPALEDDSPFVGMHASLWKFLLYLDKRQAVTDERVRFNTWVVSAVIGIELLILGYLIGG</sequence>
<organism evidence="3">
    <name type="scientific">marine sediment metagenome</name>
    <dbReference type="NCBI Taxonomy" id="412755"/>
    <lineage>
        <taxon>unclassified sequences</taxon>
        <taxon>metagenomes</taxon>
        <taxon>ecological metagenomes</taxon>
    </lineage>
</organism>
<protein>
    <submittedName>
        <fullName evidence="3">Uncharacterized protein</fullName>
    </submittedName>
</protein>
<keyword evidence="2" id="KW-0472">Membrane</keyword>
<evidence type="ECO:0000256" key="2">
    <source>
        <dbReference type="SAM" id="Phobius"/>
    </source>
</evidence>
<keyword evidence="2" id="KW-1133">Transmembrane helix</keyword>
<comment type="caution">
    <text evidence="3">The sequence shown here is derived from an EMBL/GenBank/DDBJ whole genome shotgun (WGS) entry which is preliminary data.</text>
</comment>
<proteinExistence type="predicted"/>
<keyword evidence="2" id="KW-0812">Transmembrane</keyword>
<accession>A0A0F9BN43</accession>
<feature type="transmembrane region" description="Helical" evidence="2">
    <location>
        <begin position="54"/>
        <end position="74"/>
    </location>
</feature>
<dbReference type="EMBL" id="LAZR01048397">
    <property type="protein sequence ID" value="KKK92024.1"/>
    <property type="molecule type" value="Genomic_DNA"/>
</dbReference>
<name>A0A0F9BN43_9ZZZZ</name>
<evidence type="ECO:0000256" key="1">
    <source>
        <dbReference type="SAM" id="MobiDB-lite"/>
    </source>
</evidence>
<dbReference type="AlphaFoldDB" id="A0A0F9BN43"/>
<feature type="region of interest" description="Disordered" evidence="1">
    <location>
        <begin position="1"/>
        <end position="23"/>
    </location>
</feature>
<gene>
    <name evidence="3" type="ORF">LCGC14_2707080</name>
</gene>